<sequence length="335" mass="37885">MAVVKVNFGNEELKVVSVRDSNDQLWLLANPFARILQYANAPKAISTYVGNNNQKYFEELQSSQAGQTYVTSSYVQAKSKFINRAGLFELIQGSKMPKAQEFKQWVNSDLLVKLSDTGEYRMQTDAPTAASEAMNVVHKVCNNGQEAPWQVEFDEIKHVIQKKDDKIEELTVSLTEANGALILLSQNLSSALNMVNEARKDSEKARQDMTQLANRVVDVAQDVVVKPADPQLRHSLAVCDLGNDQYAFIRPQKRSLKRSLDRLLVDEQNIVFHSDYVPNAMNVLNKVKEAIPKEKFTARHNKITLLDDFNREDLVDVVSSALKQRQLTLFNNKNL</sequence>
<dbReference type="PROSITE" id="PS51750">
    <property type="entry name" value="BRO_N"/>
    <property type="match status" value="1"/>
</dbReference>
<dbReference type="SMART" id="SM01040">
    <property type="entry name" value="Bro-N"/>
    <property type="match status" value="1"/>
</dbReference>
<dbReference type="Pfam" id="PF12299">
    <property type="entry name" value="DUF3627"/>
    <property type="match status" value="1"/>
</dbReference>
<dbReference type="InterPro" id="IPR022549">
    <property type="entry name" value="DUF3627"/>
</dbReference>
<evidence type="ECO:0000259" key="2">
    <source>
        <dbReference type="PROSITE" id="PS51750"/>
    </source>
</evidence>
<organismHost>
    <name type="scientific">Lepidoptera</name>
    <name type="common">moths &amp; butterflies</name>
    <dbReference type="NCBI Taxonomy" id="7088"/>
</organismHost>
<accession>A0A077CXV0</accession>
<feature type="coiled-coil region" evidence="1">
    <location>
        <begin position="188"/>
        <end position="215"/>
    </location>
</feature>
<dbReference type="InterPro" id="IPR003497">
    <property type="entry name" value="BRO_N_domain"/>
</dbReference>
<evidence type="ECO:0000256" key="1">
    <source>
        <dbReference type="SAM" id="Coils"/>
    </source>
</evidence>
<dbReference type="EMBL" id="KJ871680">
    <property type="protein sequence ID" value="AIL25145.1"/>
    <property type="molecule type" value="Genomic_DNA"/>
</dbReference>
<proteinExistence type="predicted"/>
<organism evidence="3">
    <name type="scientific">Mamestra brassicae nuclear polyhedrosis virus</name>
    <name type="common">MbNPV</name>
    <dbReference type="NCBI Taxonomy" id="78219"/>
    <lineage>
        <taxon>Viruses</taxon>
        <taxon>Viruses incertae sedis</taxon>
        <taxon>Naldaviricetes</taxon>
        <taxon>Lefavirales</taxon>
        <taxon>Baculoviridae</taxon>
        <taxon>Alphabaculovirus</taxon>
        <taxon>Alphabaculovirus mabrassicae</taxon>
    </lineage>
</organism>
<keyword evidence="1" id="KW-0175">Coiled coil</keyword>
<dbReference type="Pfam" id="PF02498">
    <property type="entry name" value="Bro-N"/>
    <property type="match status" value="1"/>
</dbReference>
<evidence type="ECO:0000313" key="3">
    <source>
        <dbReference type="EMBL" id="AIL25145.1"/>
    </source>
</evidence>
<name>A0A077CXV0_NPVMB</name>
<protein>
    <submittedName>
        <fullName evidence="3">Bro-b</fullName>
    </submittedName>
</protein>
<feature type="domain" description="Bro-N" evidence="2">
    <location>
        <begin position="1"/>
        <end position="118"/>
    </location>
</feature>
<reference evidence="3" key="1">
    <citation type="submission" date="2014-05" db="EMBL/GenBank/DDBJ databases">
        <authorList>
            <person name="Hou D."/>
            <person name="Liu X."/>
            <person name="Yin F."/>
            <person name="Zhu Z."/>
            <person name="Wang J."/>
            <person name="Zhang L."/>
            <person name="Kou Z."/>
            <person name="Deng F."/>
            <person name="Wang H."/>
            <person name="Hu Z."/>
        </authorList>
    </citation>
    <scope>NUCLEOTIDE SEQUENCE</scope>
    <source>
        <strain evidence="3">CTa</strain>
    </source>
</reference>